<evidence type="ECO:0000313" key="2">
    <source>
        <dbReference type="EMBL" id="KAI8045345.1"/>
    </source>
</evidence>
<reference evidence="2" key="1">
    <citation type="journal article" date="2023" name="Genome Biol. Evol.">
        <title>Long-read-based Genome Assembly of Drosophila gunungcola Reveals Fewer Chemosensory Genes in Flower-breeding Species.</title>
        <authorList>
            <person name="Negi A."/>
            <person name="Liao B.Y."/>
            <person name="Yeh S.D."/>
        </authorList>
    </citation>
    <scope>NUCLEOTIDE SEQUENCE</scope>
    <source>
        <strain evidence="2">Sukarami</strain>
    </source>
</reference>
<organism evidence="2 3">
    <name type="scientific">Drosophila gunungcola</name>
    <name type="common">fruit fly</name>
    <dbReference type="NCBI Taxonomy" id="103775"/>
    <lineage>
        <taxon>Eukaryota</taxon>
        <taxon>Metazoa</taxon>
        <taxon>Ecdysozoa</taxon>
        <taxon>Arthropoda</taxon>
        <taxon>Hexapoda</taxon>
        <taxon>Insecta</taxon>
        <taxon>Pterygota</taxon>
        <taxon>Neoptera</taxon>
        <taxon>Endopterygota</taxon>
        <taxon>Diptera</taxon>
        <taxon>Brachycera</taxon>
        <taxon>Muscomorpha</taxon>
        <taxon>Ephydroidea</taxon>
        <taxon>Drosophilidae</taxon>
        <taxon>Drosophila</taxon>
        <taxon>Sophophora</taxon>
    </lineage>
</organism>
<evidence type="ECO:0000256" key="1">
    <source>
        <dbReference type="SAM" id="MobiDB-lite"/>
    </source>
</evidence>
<proteinExistence type="predicted"/>
<dbReference type="AlphaFoldDB" id="A0A9P9YYM7"/>
<feature type="region of interest" description="Disordered" evidence="1">
    <location>
        <begin position="1"/>
        <end position="21"/>
    </location>
</feature>
<gene>
    <name evidence="2" type="ORF">M5D96_001525</name>
</gene>
<keyword evidence="3" id="KW-1185">Reference proteome</keyword>
<dbReference type="EMBL" id="JAMKOV010000001">
    <property type="protein sequence ID" value="KAI8045345.1"/>
    <property type="molecule type" value="Genomic_DNA"/>
</dbReference>
<comment type="caution">
    <text evidence="2">The sequence shown here is derived from an EMBL/GenBank/DDBJ whole genome shotgun (WGS) entry which is preliminary data.</text>
</comment>
<feature type="non-terminal residue" evidence="2">
    <location>
        <position position="1"/>
    </location>
</feature>
<accession>A0A9P9YYM7</accession>
<protein>
    <submittedName>
        <fullName evidence="2">Uncharacterized protein</fullName>
    </submittedName>
</protein>
<sequence length="231" mass="27038">KHHHWEQDVGPSRSVELRGGPNAGKMAATSCKANMAADICQLLLFRCTFSCLWAAVRHLGLPFRPDFVCRARLSTHNGSPGANWEPLTSSSMWRRRSRELRLVHQYKYFKSVLVAFLNLPDITHPLEALDDFEVPVEVTTLREYKDVLGPVQLKGIEGRTRQVRKLDTHEKNLTVKMIENYCCFWIYQAHPPIPYTWKHMAYYPFDFQFNGDFVKNQRHNESDVYLRHKQY</sequence>
<evidence type="ECO:0000313" key="3">
    <source>
        <dbReference type="Proteomes" id="UP001059596"/>
    </source>
</evidence>
<dbReference type="Proteomes" id="UP001059596">
    <property type="component" value="Chromosome 3R"/>
</dbReference>
<name>A0A9P9YYM7_9MUSC</name>